<gene>
    <name evidence="1" type="ORF">Lsha_2108</name>
</gene>
<protein>
    <recommendedName>
        <fullName evidence="3">Ankyrin repeat-containing protein</fullName>
    </recommendedName>
</protein>
<dbReference type="PATRIC" id="fig|1122169.6.peg.2414"/>
<proteinExistence type="predicted"/>
<dbReference type="EMBL" id="LNYW01000054">
    <property type="protein sequence ID" value="KTD58890.1"/>
    <property type="molecule type" value="Genomic_DNA"/>
</dbReference>
<keyword evidence="2" id="KW-1185">Reference proteome</keyword>
<comment type="caution">
    <text evidence="1">The sequence shown here is derived from an EMBL/GenBank/DDBJ whole genome shotgun (WGS) entry which is preliminary data.</text>
</comment>
<accession>A0A0W0YPT7</accession>
<dbReference type="RefSeq" id="WP_018576329.1">
    <property type="nucleotide sequence ID" value="NZ_KB892385.1"/>
</dbReference>
<dbReference type="AlphaFoldDB" id="A0A0W0YPT7"/>
<name>A0A0W0YPT7_9GAMM</name>
<organism evidence="1 2">
    <name type="scientific">Legionella shakespearei DSM 23087</name>
    <dbReference type="NCBI Taxonomy" id="1122169"/>
    <lineage>
        <taxon>Bacteria</taxon>
        <taxon>Pseudomonadati</taxon>
        <taxon>Pseudomonadota</taxon>
        <taxon>Gammaproteobacteria</taxon>
        <taxon>Legionellales</taxon>
        <taxon>Legionellaceae</taxon>
        <taxon>Legionella</taxon>
    </lineage>
</organism>
<evidence type="ECO:0008006" key="3">
    <source>
        <dbReference type="Google" id="ProtNLM"/>
    </source>
</evidence>
<dbReference type="Proteomes" id="UP000054600">
    <property type="component" value="Unassembled WGS sequence"/>
</dbReference>
<sequence length="440" mass="49903">MPKSKNELLISLMDENQSSLRLLPLLKSGANPLTKSSSNQSLFAWAANRTPLFYTTMLSAIASQTQFHLTAADYTNGLREYISNTEHADVGIIIHFLRLGADPEVKSDSGHGLFVLPNCKHWGFQGDQQLFDYIHTNKRMSVSYYTNTLFEYMFSKHSKTMTYGVIHLLLQAGAKTHRKTEEGEETIDFTDLLKSHLEVNERANPTQILEILRLGADPNVKSESGRCLLALDQLKGWKAKAYQKLLSFLCHQKKMPERYFTNALFENLEFRICEQFGIIQLFLLFGAKPYIEREGKRITVFDAAAGGRLNAEGCKMIFDILQKAGHSLYSLYVVPTSIEATKAPDVYVSSLKKIISSGKLSRQQLNAEMKSYLDKNSEPDERVMKLFDMEMLRLAREETSVHSSASTWSGSLLSFFYSSPELPQTKYSDENSEVVKMKMD</sequence>
<reference evidence="1 2" key="1">
    <citation type="submission" date="2015-11" db="EMBL/GenBank/DDBJ databases">
        <title>Genomic analysis of 38 Legionella species identifies large and diverse effector repertoires.</title>
        <authorList>
            <person name="Burstein D."/>
            <person name="Amaro F."/>
            <person name="Zusman T."/>
            <person name="Lifshitz Z."/>
            <person name="Cohen O."/>
            <person name="Gilbert J.A."/>
            <person name="Pupko T."/>
            <person name="Shuman H.A."/>
            <person name="Segal G."/>
        </authorList>
    </citation>
    <scope>NUCLEOTIDE SEQUENCE [LARGE SCALE GENOMIC DNA]</scope>
    <source>
        <strain evidence="1 2">ATCC 49655</strain>
    </source>
</reference>
<evidence type="ECO:0000313" key="2">
    <source>
        <dbReference type="Proteomes" id="UP000054600"/>
    </source>
</evidence>
<evidence type="ECO:0000313" key="1">
    <source>
        <dbReference type="EMBL" id="KTD58890.1"/>
    </source>
</evidence>